<evidence type="ECO:0000256" key="2">
    <source>
        <dbReference type="ARBA" id="ARBA00022516"/>
    </source>
</evidence>
<dbReference type="PANTHER" id="PTHR37323">
    <property type="entry name" value="GCN5-RELATED N-ACETYLTRANSFERASE"/>
    <property type="match status" value="1"/>
</dbReference>
<keyword evidence="12" id="KW-1185">Reference proteome</keyword>
<keyword evidence="2" id="KW-0444">Lipid biosynthesis</keyword>
<dbReference type="GO" id="GO:0043810">
    <property type="term" value="F:ornithine-acyl [acyl carrier protein] N-acyltransferase activity"/>
    <property type="evidence" value="ECO:0007669"/>
    <property type="project" value="UniProtKB-EC"/>
</dbReference>
<dbReference type="EMBL" id="QETF01000002">
    <property type="protein sequence ID" value="PWG18206.1"/>
    <property type="molecule type" value="Genomic_DNA"/>
</dbReference>
<dbReference type="GO" id="GO:0006629">
    <property type="term" value="P:lipid metabolic process"/>
    <property type="evidence" value="ECO:0007669"/>
    <property type="project" value="UniProtKB-KW"/>
</dbReference>
<dbReference type="SUPFAM" id="SSF55729">
    <property type="entry name" value="Acyl-CoA N-acyltransferases (Nat)"/>
    <property type="match status" value="1"/>
</dbReference>
<evidence type="ECO:0000256" key="8">
    <source>
        <dbReference type="ARBA" id="ARBA00039866"/>
    </source>
</evidence>
<comment type="function">
    <text evidence="9">Catalyzes the first step in the biosynthesis of ornithine lipids, which are phosphorus-free membrane lipids. Catalyzes the 3-hydroxyacyl-acyl carrier protein-dependent acylation of ornithine to form lyso-ornithine lipid (LOL).</text>
</comment>
<reference evidence="12" key="1">
    <citation type="submission" date="2018-05" db="EMBL/GenBank/DDBJ databases">
        <authorList>
            <person name="Du Z."/>
            <person name="Wang X."/>
        </authorList>
    </citation>
    <scope>NUCLEOTIDE SEQUENCE [LARGE SCALE GENOMIC DNA]</scope>
    <source>
        <strain evidence="12">WDS4C29</strain>
    </source>
</reference>
<proteinExistence type="inferred from homology"/>
<evidence type="ECO:0000313" key="12">
    <source>
        <dbReference type="Proteomes" id="UP000245293"/>
    </source>
</evidence>
<evidence type="ECO:0000256" key="10">
    <source>
        <dbReference type="ARBA" id="ARBA00047785"/>
    </source>
</evidence>
<name>A0A2V1P794_9RHOB</name>
<dbReference type="EC" id="2.3.2.30" evidence="7"/>
<dbReference type="PANTHER" id="PTHR37323:SF1">
    <property type="entry name" value="L-ORNITHINE N(ALPHA)-ACYLTRANSFERASE"/>
    <property type="match status" value="1"/>
</dbReference>
<evidence type="ECO:0000256" key="3">
    <source>
        <dbReference type="ARBA" id="ARBA00022679"/>
    </source>
</evidence>
<dbReference type="OrthoDB" id="9787072at2"/>
<keyword evidence="3 11" id="KW-0808">Transferase</keyword>
<keyword evidence="4" id="KW-0443">Lipid metabolism</keyword>
<dbReference type="InterPro" id="IPR052351">
    <property type="entry name" value="Ornithine_N-alpha-AT"/>
</dbReference>
<accession>A0A2V1P794</accession>
<dbReference type="AlphaFoldDB" id="A0A2V1P794"/>
<evidence type="ECO:0000256" key="1">
    <source>
        <dbReference type="ARBA" id="ARBA00005189"/>
    </source>
</evidence>
<evidence type="ECO:0000256" key="7">
    <source>
        <dbReference type="ARBA" id="ARBA00039058"/>
    </source>
</evidence>
<comment type="pathway">
    <text evidence="1">Lipid metabolism.</text>
</comment>
<comment type="catalytic activity">
    <reaction evidence="10">
        <text>a (3R)-hydroxyacyl-[ACP] + L-ornithine = a lyso-ornithine lipid + holo-[ACP] + H(+)</text>
        <dbReference type="Rhea" id="RHEA:20633"/>
        <dbReference type="Rhea" id="RHEA-COMP:9685"/>
        <dbReference type="Rhea" id="RHEA-COMP:9945"/>
        <dbReference type="ChEBI" id="CHEBI:15378"/>
        <dbReference type="ChEBI" id="CHEBI:46911"/>
        <dbReference type="ChEBI" id="CHEBI:64479"/>
        <dbReference type="ChEBI" id="CHEBI:78827"/>
        <dbReference type="ChEBI" id="CHEBI:138482"/>
        <dbReference type="EC" id="2.3.2.30"/>
    </reaction>
    <physiologicalReaction direction="left-to-right" evidence="10">
        <dbReference type="Rhea" id="RHEA:20634"/>
    </physiologicalReaction>
</comment>
<evidence type="ECO:0000256" key="5">
    <source>
        <dbReference type="ARBA" id="ARBA00023315"/>
    </source>
</evidence>
<evidence type="ECO:0000313" key="11">
    <source>
        <dbReference type="EMBL" id="PWG18206.1"/>
    </source>
</evidence>
<comment type="caution">
    <text evidence="11">The sequence shown here is derived from an EMBL/GenBank/DDBJ whole genome shotgun (WGS) entry which is preliminary data.</text>
</comment>
<evidence type="ECO:0000256" key="9">
    <source>
        <dbReference type="ARBA" id="ARBA00045724"/>
    </source>
</evidence>
<dbReference type="InterPro" id="IPR016181">
    <property type="entry name" value="Acyl_CoA_acyltransferase"/>
</dbReference>
<dbReference type="Pfam" id="PF13444">
    <property type="entry name" value="Acetyltransf_5"/>
    <property type="match status" value="1"/>
</dbReference>
<evidence type="ECO:0000256" key="6">
    <source>
        <dbReference type="ARBA" id="ARBA00038095"/>
    </source>
</evidence>
<dbReference type="Proteomes" id="UP000245293">
    <property type="component" value="Unassembled WGS sequence"/>
</dbReference>
<evidence type="ECO:0000256" key="4">
    <source>
        <dbReference type="ARBA" id="ARBA00023098"/>
    </source>
</evidence>
<protein>
    <recommendedName>
        <fullName evidence="8">L-ornithine N(alpha)-acyltransferase</fullName>
        <ecNumber evidence="7">2.3.2.30</ecNumber>
    </recommendedName>
</protein>
<comment type="similarity">
    <text evidence="6">Belongs to the acetyltransferase family. OlsB subfamily.</text>
</comment>
<sequence length="248" mass="26539">MEHRSDSGRYRVRMADSEADIVAAQILRAGCFHSRQSRAAGRDADRYDPFCQHVLVEDDRDGTLACTFRVRLFGDGGGLRDSYAAGFYDLSGLGDYAAPVVELGRFCIRPGLPDADILRVAWGRLSAIVNGAGAGMLIGCSSFPGTDPTPYRAGFALLAARHLAPCAWRPGRRAQRTVTLGPPEGPPPDPVAAARTLPSLLRSYLGMGGRVSDHAVIDDDLGTLHVFTGLEISAIPPRRVRALRALAG</sequence>
<dbReference type="Gene3D" id="3.40.630.30">
    <property type="match status" value="1"/>
</dbReference>
<keyword evidence="5 11" id="KW-0012">Acyltransferase</keyword>
<gene>
    <name evidence="11" type="ORF">DFK10_02850</name>
</gene>
<organism evidence="11 12">
    <name type="scientific">Salibaculum griseiflavum</name>
    <dbReference type="NCBI Taxonomy" id="1914409"/>
    <lineage>
        <taxon>Bacteria</taxon>
        <taxon>Pseudomonadati</taxon>
        <taxon>Pseudomonadota</taxon>
        <taxon>Alphaproteobacteria</taxon>
        <taxon>Rhodobacterales</taxon>
        <taxon>Roseobacteraceae</taxon>
        <taxon>Salibaculum</taxon>
    </lineage>
</organism>